<feature type="compositionally biased region" description="Acidic residues" evidence="1">
    <location>
        <begin position="435"/>
        <end position="449"/>
    </location>
</feature>
<sequence length="840" mass="88391">MRGKKLTSGPKTRSGDCGHVILDGDDHDTCSTCRGCSRDNMCSVCLTWSNTLWDRVLSHQSVSRNKGAKSGADSKRQPKVQCGAVVSLPPGSEAFLPPEGEVILSHGGRHSLATEEPIHTHISEAVGPLGSIGHQKGTHPGISLEVEGSECPGTISVSGMVTEQASHATRAPLRGAGVPTDSRPAGTASFYGGSGEAALGAGSVSVSLPGVGLPYFESGLGSGVMHPSVPRSALPLSGPPPVRAPGSVGFMGAPGHPPPYPYPHSAPGLGGSLQSPGNFGHFQPYWPGRSPVGGNSFPGPAGVGMLPSPQYSGFGQHWGPSQSMGFPYPGYGQTFPGYTGQPWVSSAVYNQSGVELGPPPSRSRLVKSKRVHRPSKTLAETPRSSLPSRVKRKVNFSHLSAGLSSASKCRRMEAPDQTVSRSTSSFGQSPQTDLQETEDMDFEESETEDVGQLTLPDDGDTLSLDAGSDLDAETRSWLPSVPTEGSDHESFHSEADNPDSDLGLAASQAERNLDSFRSLRLEVASLLGVEFCPPPSASSLPERTSTLSAFLPSEPEAKASGRSLAEGTMVSSALAQIEKVLQAKGSSNRKQDLSGLLLGVSDIEGFSPSRYSVHNSSVEPTPAKVDLILDHRWPGRSNDIVHLSPKEHSRMERLLRLAIHVLAYADSFSSALFVASSHSEESLPNKTKLLAELSKAMNRAHMDGTALILAVLADFVLARRAAVLKPRLAVGEPFISDLMTAPLSGSEMFGGILTSVMDRVNNDKAASARLEKLRAKPKPGRVQRPGKPKRGAQTTQSQTQTQPPVASAVRGGHSSRGRGSQSHRGGRGGKKNPSKKGQSS</sequence>
<feature type="compositionally biased region" description="Polar residues" evidence="1">
    <location>
        <begin position="417"/>
        <end position="434"/>
    </location>
</feature>
<accession>A0A2H9T524</accession>
<feature type="region of interest" description="Disordered" evidence="1">
    <location>
        <begin position="353"/>
        <end position="502"/>
    </location>
</feature>
<feature type="compositionally biased region" description="Basic residues" evidence="1">
    <location>
        <begin position="364"/>
        <end position="375"/>
    </location>
</feature>
<protein>
    <submittedName>
        <fullName evidence="2">Uncharacterized protein</fullName>
    </submittedName>
</protein>
<feature type="compositionally biased region" description="Basic residues" evidence="1">
    <location>
        <begin position="824"/>
        <end position="834"/>
    </location>
</feature>
<organism evidence="2">
    <name type="scientific">invertebrate metagenome</name>
    <dbReference type="NCBI Taxonomy" id="1711999"/>
    <lineage>
        <taxon>unclassified sequences</taxon>
        <taxon>metagenomes</taxon>
        <taxon>organismal metagenomes</taxon>
    </lineage>
</organism>
<dbReference type="EMBL" id="NSIT01000207">
    <property type="protein sequence ID" value="PJE78316.1"/>
    <property type="molecule type" value="Genomic_DNA"/>
</dbReference>
<dbReference type="AlphaFoldDB" id="A0A2H9T524"/>
<feature type="compositionally biased region" description="Low complexity" evidence="1">
    <location>
        <begin position="793"/>
        <end position="802"/>
    </location>
</feature>
<proteinExistence type="predicted"/>
<reference evidence="2" key="1">
    <citation type="journal article" date="2017" name="Appl. Environ. Microbiol.">
        <title>Molecular characterization of an Endozoicomonas-like organism causing infection in king scallop Pecten maximus L.</title>
        <authorList>
            <person name="Cano I."/>
            <person name="van Aerle R."/>
            <person name="Ross S."/>
            <person name="Verner-Jeffreys D.W."/>
            <person name="Paley R.K."/>
            <person name="Rimmer G."/>
            <person name="Ryder D."/>
            <person name="Hooper P."/>
            <person name="Stone D."/>
            <person name="Feist S.W."/>
        </authorList>
    </citation>
    <scope>NUCLEOTIDE SEQUENCE</scope>
</reference>
<name>A0A2H9T524_9ZZZZ</name>
<feature type="compositionally biased region" description="Basic residues" evidence="1">
    <location>
        <begin position="775"/>
        <end position="790"/>
    </location>
</feature>
<feature type="compositionally biased region" description="Basic and acidic residues" evidence="1">
    <location>
        <begin position="485"/>
        <end position="495"/>
    </location>
</feature>
<gene>
    <name evidence="2" type="ORF">CI610_02750</name>
</gene>
<comment type="caution">
    <text evidence="2">The sequence shown here is derived from an EMBL/GenBank/DDBJ whole genome shotgun (WGS) entry which is preliminary data.</text>
</comment>
<evidence type="ECO:0000256" key="1">
    <source>
        <dbReference type="SAM" id="MobiDB-lite"/>
    </source>
</evidence>
<feature type="region of interest" description="Disordered" evidence="1">
    <location>
        <begin position="774"/>
        <end position="840"/>
    </location>
</feature>
<evidence type="ECO:0000313" key="2">
    <source>
        <dbReference type="EMBL" id="PJE78316.1"/>
    </source>
</evidence>